<comment type="caution">
    <text evidence="1">The sequence shown here is derived from an EMBL/GenBank/DDBJ whole genome shotgun (WGS) entry which is preliminary data.</text>
</comment>
<protein>
    <submittedName>
        <fullName evidence="1">Uncharacterized protein</fullName>
    </submittedName>
</protein>
<dbReference type="EMBL" id="MLJW01001053">
    <property type="protein sequence ID" value="OIQ80497.1"/>
    <property type="molecule type" value="Genomic_DNA"/>
</dbReference>
<organism evidence="1">
    <name type="scientific">mine drainage metagenome</name>
    <dbReference type="NCBI Taxonomy" id="410659"/>
    <lineage>
        <taxon>unclassified sequences</taxon>
        <taxon>metagenomes</taxon>
        <taxon>ecological metagenomes</taxon>
    </lineage>
</organism>
<proteinExistence type="predicted"/>
<gene>
    <name evidence="1" type="ORF">GALL_377520</name>
</gene>
<sequence length="102" mass="11848">MNEAKDPKTMTSAERQQLIAELREEITQIWEKRVDLLGHLLLAEASRNMRVPPKALTDYMTSDDRRRVCREFAEDIVAEIEAARTTAEVDKLRRSGDHMELH</sequence>
<accession>A0A1J5QA37</accession>
<evidence type="ECO:0000313" key="1">
    <source>
        <dbReference type="EMBL" id="OIQ80497.1"/>
    </source>
</evidence>
<reference evidence="1" key="1">
    <citation type="submission" date="2016-10" db="EMBL/GenBank/DDBJ databases">
        <title>Sequence of Gallionella enrichment culture.</title>
        <authorList>
            <person name="Poehlein A."/>
            <person name="Muehling M."/>
            <person name="Daniel R."/>
        </authorList>
    </citation>
    <scope>NUCLEOTIDE SEQUENCE</scope>
</reference>
<dbReference type="AlphaFoldDB" id="A0A1J5QA37"/>
<name>A0A1J5QA37_9ZZZZ</name>